<reference evidence="2 3" key="1">
    <citation type="journal article" date="2015" name="Genome Announc.">
        <title>Genome Assemblies of Three Soil-Associated Devosia species: D. insulae, D. limi, and D. soli.</title>
        <authorList>
            <person name="Hassan Y.I."/>
            <person name="Lepp D."/>
            <person name="Zhou T."/>
        </authorList>
    </citation>
    <scope>NUCLEOTIDE SEQUENCE [LARGE SCALE GENOMIC DNA]</scope>
    <source>
        <strain evidence="2 3">DS-56</strain>
    </source>
</reference>
<organism evidence="2 3">
    <name type="scientific">Devosia insulae DS-56</name>
    <dbReference type="NCBI Taxonomy" id="1116389"/>
    <lineage>
        <taxon>Bacteria</taxon>
        <taxon>Pseudomonadati</taxon>
        <taxon>Pseudomonadota</taxon>
        <taxon>Alphaproteobacteria</taxon>
        <taxon>Hyphomicrobiales</taxon>
        <taxon>Devosiaceae</taxon>
        <taxon>Devosia</taxon>
    </lineage>
</organism>
<dbReference type="RefSeq" id="WP_069907721.1">
    <property type="nucleotide sequence ID" value="NZ_LAJE02000024.1"/>
</dbReference>
<dbReference type="AlphaFoldDB" id="A0A1E5XX48"/>
<evidence type="ECO:0000259" key="1">
    <source>
        <dbReference type="Pfam" id="PF07978"/>
    </source>
</evidence>
<feature type="domain" description="NIPSNAP" evidence="1">
    <location>
        <begin position="3"/>
        <end position="105"/>
    </location>
</feature>
<dbReference type="SUPFAM" id="SSF54909">
    <property type="entry name" value="Dimeric alpha+beta barrel"/>
    <property type="match status" value="1"/>
</dbReference>
<proteinExistence type="predicted"/>
<dbReference type="InterPro" id="IPR012577">
    <property type="entry name" value="NIPSNAP"/>
</dbReference>
<gene>
    <name evidence="2" type="ORF">VW23_000670</name>
</gene>
<dbReference type="OrthoDB" id="9812037at2"/>
<dbReference type="Gene3D" id="3.30.70.100">
    <property type="match status" value="1"/>
</dbReference>
<name>A0A1E5XX48_9HYPH</name>
<dbReference type="InterPro" id="IPR011008">
    <property type="entry name" value="Dimeric_a/b-barrel"/>
</dbReference>
<comment type="caution">
    <text evidence="2">The sequence shown here is derived from an EMBL/GenBank/DDBJ whole genome shotgun (WGS) entry which is preliminary data.</text>
</comment>
<dbReference type="Proteomes" id="UP000095463">
    <property type="component" value="Unassembled WGS sequence"/>
</dbReference>
<sequence length="108" mass="12407">MIYELRIYTTLPGKMADLQRRFEDHTLGIWKRHGIEQAGFWTTAIGNSNNDLTYMLRWNSLAERETRWAAFMADPEWQAARKASEENGPLLANVSSQLLTPTSFSSVK</sequence>
<accession>A0A1E5XX48</accession>
<dbReference type="EMBL" id="LAJE02000024">
    <property type="protein sequence ID" value="OEO33153.1"/>
    <property type="molecule type" value="Genomic_DNA"/>
</dbReference>
<evidence type="ECO:0000313" key="3">
    <source>
        <dbReference type="Proteomes" id="UP000095463"/>
    </source>
</evidence>
<protein>
    <submittedName>
        <fullName evidence="2">NIPSNAP family containing protein</fullName>
    </submittedName>
</protein>
<dbReference type="Pfam" id="PF07978">
    <property type="entry name" value="NIPSNAP"/>
    <property type="match status" value="1"/>
</dbReference>
<keyword evidence="3" id="KW-1185">Reference proteome</keyword>
<evidence type="ECO:0000313" key="2">
    <source>
        <dbReference type="EMBL" id="OEO33153.1"/>
    </source>
</evidence>